<evidence type="ECO:0000256" key="2">
    <source>
        <dbReference type="ARBA" id="ARBA00022734"/>
    </source>
</evidence>
<evidence type="ECO:0000256" key="3">
    <source>
        <dbReference type="SAM" id="MobiDB-lite"/>
    </source>
</evidence>
<dbReference type="Pfam" id="PF00139">
    <property type="entry name" value="Lectin_legB"/>
    <property type="match status" value="1"/>
</dbReference>
<evidence type="ECO:0000313" key="7">
    <source>
        <dbReference type="Proteomes" id="UP000287651"/>
    </source>
</evidence>
<keyword evidence="4" id="KW-1133">Transmembrane helix</keyword>
<keyword evidence="4" id="KW-0812">Transmembrane</keyword>
<feature type="transmembrane region" description="Helical" evidence="4">
    <location>
        <begin position="162"/>
        <end position="184"/>
    </location>
</feature>
<comment type="caution">
    <text evidence="6">The sequence shown here is derived from an EMBL/GenBank/DDBJ whole genome shotgun (WGS) entry which is preliminary data.</text>
</comment>
<keyword evidence="2" id="KW-0430">Lectin</keyword>
<dbReference type="GO" id="GO:0030246">
    <property type="term" value="F:carbohydrate binding"/>
    <property type="evidence" value="ECO:0007669"/>
    <property type="project" value="UniProtKB-KW"/>
</dbReference>
<proteinExistence type="inferred from homology"/>
<reference evidence="6 7" key="1">
    <citation type="journal article" date="2014" name="Agronomy (Basel)">
        <title>A Draft Genome Sequence for Ensete ventricosum, the Drought-Tolerant Tree Against Hunger.</title>
        <authorList>
            <person name="Harrison J."/>
            <person name="Moore K.A."/>
            <person name="Paszkiewicz K."/>
            <person name="Jones T."/>
            <person name="Grant M."/>
            <person name="Ambacheew D."/>
            <person name="Muzemil S."/>
            <person name="Studholme D.J."/>
        </authorList>
    </citation>
    <scope>NUCLEOTIDE SEQUENCE [LARGE SCALE GENOMIC DNA]</scope>
</reference>
<organism evidence="6 7">
    <name type="scientific">Ensete ventricosum</name>
    <name type="common">Abyssinian banana</name>
    <name type="synonym">Musa ensete</name>
    <dbReference type="NCBI Taxonomy" id="4639"/>
    <lineage>
        <taxon>Eukaryota</taxon>
        <taxon>Viridiplantae</taxon>
        <taxon>Streptophyta</taxon>
        <taxon>Embryophyta</taxon>
        <taxon>Tracheophyta</taxon>
        <taxon>Spermatophyta</taxon>
        <taxon>Magnoliopsida</taxon>
        <taxon>Liliopsida</taxon>
        <taxon>Zingiberales</taxon>
        <taxon>Musaceae</taxon>
        <taxon>Ensete</taxon>
    </lineage>
</organism>
<dbReference type="InterPro" id="IPR050258">
    <property type="entry name" value="Leguminous_Lectin"/>
</dbReference>
<sequence length="503" mass="54961">MTPPSHSWAPWPNSPSAPLGSFWIRNGHAGKVLDKMWLREVTLIPTVAIHAVSVAGSLLRLSWSYATIIAAGVCDQLLLHRASSSNRTTAGRKPKPSAGPAITRRSTRRSLPKPRWLAAPCGYSTASTRHLRDPGVLKTAAQRYFTSVRVSFERELPRSCQISAMASAFFFVAHLLVVVFLSGLSCQALDRATDFCFSFDGFEKNRSIESEFELYGDAEVSGSAVRITRPANSSLGRIAYRKSIRFLGTTPGFSSYLSFSMPPGDGQVVAFFLIPSSVPLESDRFGVSTSLVAVKFGRSNHEKCGNGSGTLIEIDVGGQALKKSSNLSGVEDKLHSWIDYDGKLKRIEVRLSHSRNPSRPMNSSISCSVDLSNTLWREAVTVGMSSWNANSTKTSTLYSWNFTSKHGSPYLMHSEPLNPNSFLVRPTESPLLHPRRAYPWGVFMAMLFAAACGAMLAFFVVFMWLALVSRRPVAPVEYPALPLGVACGKIVTAGDERVGEGKK</sequence>
<dbReference type="EMBL" id="AMZH03002696">
    <property type="protein sequence ID" value="RRT74702.1"/>
    <property type="molecule type" value="Genomic_DNA"/>
</dbReference>
<dbReference type="InterPro" id="IPR013320">
    <property type="entry name" value="ConA-like_dom_sf"/>
</dbReference>
<feature type="domain" description="Legume lectin" evidence="5">
    <location>
        <begin position="197"/>
        <end position="408"/>
    </location>
</feature>
<dbReference type="Gene3D" id="2.60.120.200">
    <property type="match status" value="1"/>
</dbReference>
<accession>A0A427AES3</accession>
<feature type="region of interest" description="Disordered" evidence="3">
    <location>
        <begin position="85"/>
        <end position="111"/>
    </location>
</feature>
<dbReference type="AlphaFoldDB" id="A0A427AES3"/>
<dbReference type="PANTHER" id="PTHR32401">
    <property type="entry name" value="CONCANAVALIN A-LIKE LECTIN FAMILY PROTEIN"/>
    <property type="match status" value="1"/>
</dbReference>
<dbReference type="SUPFAM" id="SSF49899">
    <property type="entry name" value="Concanavalin A-like lectins/glucanases"/>
    <property type="match status" value="1"/>
</dbReference>
<evidence type="ECO:0000313" key="6">
    <source>
        <dbReference type="EMBL" id="RRT74702.1"/>
    </source>
</evidence>
<dbReference type="PANTHER" id="PTHR32401:SF16">
    <property type="entry name" value="CONCANAVALIN A-LIKE LECTIN FAMILY PROTEIN"/>
    <property type="match status" value="1"/>
</dbReference>
<name>A0A427AES3_ENSVE</name>
<dbReference type="Proteomes" id="UP000287651">
    <property type="component" value="Unassembled WGS sequence"/>
</dbReference>
<keyword evidence="4" id="KW-0472">Membrane</keyword>
<gene>
    <name evidence="6" type="ORF">B296_00014181</name>
</gene>
<evidence type="ECO:0000259" key="5">
    <source>
        <dbReference type="Pfam" id="PF00139"/>
    </source>
</evidence>
<dbReference type="InterPro" id="IPR001220">
    <property type="entry name" value="Legume_lectin_dom"/>
</dbReference>
<feature type="transmembrane region" description="Helical" evidence="4">
    <location>
        <begin position="440"/>
        <end position="467"/>
    </location>
</feature>
<evidence type="ECO:0000256" key="1">
    <source>
        <dbReference type="ARBA" id="ARBA00007606"/>
    </source>
</evidence>
<comment type="similarity">
    <text evidence="1">Belongs to the leguminous lectin family.</text>
</comment>
<protein>
    <recommendedName>
        <fullName evidence="5">Legume lectin domain-containing protein</fullName>
    </recommendedName>
</protein>
<evidence type="ECO:0000256" key="4">
    <source>
        <dbReference type="SAM" id="Phobius"/>
    </source>
</evidence>